<proteinExistence type="predicted"/>
<comment type="caution">
    <text evidence="1">The sequence shown here is derived from an EMBL/GenBank/DDBJ whole genome shotgun (WGS) entry which is preliminary data.</text>
</comment>
<gene>
    <name evidence="1" type="ORF">TeGR_g1829</name>
</gene>
<evidence type="ECO:0000313" key="2">
    <source>
        <dbReference type="Proteomes" id="UP001165060"/>
    </source>
</evidence>
<accession>A0ABQ6MNH1</accession>
<organism evidence="1 2">
    <name type="scientific">Tetraparma gracilis</name>
    <dbReference type="NCBI Taxonomy" id="2962635"/>
    <lineage>
        <taxon>Eukaryota</taxon>
        <taxon>Sar</taxon>
        <taxon>Stramenopiles</taxon>
        <taxon>Ochrophyta</taxon>
        <taxon>Bolidophyceae</taxon>
        <taxon>Parmales</taxon>
        <taxon>Triparmaceae</taxon>
        <taxon>Tetraparma</taxon>
    </lineage>
</organism>
<sequence>MSYPPPLQHMQQLNTLKAQSRTLKHQKRSVVESGKVYKKAHTTLRGAINRASTWTKLQTSITAQLEDSTTSYPVKMLYKKQTKPHEMSKRRLTEYLAEIVGIVRDLTEEKIPRAARERAAVARTPNGFALLLAQMDSMEAKADAAIEQAQSGVTDADAVEIVSMALDEYDAGQCRLKEAIAHDVGEALKLATANQQVLAEFKAQNDEIKLRVDKIEVKLAEEVAAVRAEIDGVRTELSKKVDQEDFENRTGDLATRMSQMEIANALRLATKSPKKGVHEN</sequence>
<protein>
    <submittedName>
        <fullName evidence="1">Uncharacterized protein</fullName>
    </submittedName>
</protein>
<evidence type="ECO:0000313" key="1">
    <source>
        <dbReference type="EMBL" id="GMI29029.1"/>
    </source>
</evidence>
<reference evidence="1 2" key="1">
    <citation type="journal article" date="2023" name="Commun. Biol.">
        <title>Genome analysis of Parmales, the sister group of diatoms, reveals the evolutionary specialization of diatoms from phago-mixotrophs to photoautotrophs.</title>
        <authorList>
            <person name="Ban H."/>
            <person name="Sato S."/>
            <person name="Yoshikawa S."/>
            <person name="Yamada K."/>
            <person name="Nakamura Y."/>
            <person name="Ichinomiya M."/>
            <person name="Sato N."/>
            <person name="Blanc-Mathieu R."/>
            <person name="Endo H."/>
            <person name="Kuwata A."/>
            <person name="Ogata H."/>
        </authorList>
    </citation>
    <scope>NUCLEOTIDE SEQUENCE [LARGE SCALE GENOMIC DNA]</scope>
</reference>
<dbReference type="EMBL" id="BRYB01004316">
    <property type="protein sequence ID" value="GMI29029.1"/>
    <property type="molecule type" value="Genomic_DNA"/>
</dbReference>
<keyword evidence="2" id="KW-1185">Reference proteome</keyword>
<dbReference type="Proteomes" id="UP001165060">
    <property type="component" value="Unassembled WGS sequence"/>
</dbReference>
<name>A0ABQ6MNH1_9STRA</name>